<comment type="caution">
    <text evidence="4">The sequence shown here is derived from an EMBL/GenBank/DDBJ whole genome shotgun (WGS) entry which is preliminary data.</text>
</comment>
<reference evidence="4 5" key="1">
    <citation type="submission" date="2021-05" db="EMBL/GenBank/DDBJ databases">
        <title>Genome Assembly of Synthetic Allotetraploid Brassica napus Reveals Homoeologous Exchanges between Subgenomes.</title>
        <authorList>
            <person name="Davis J.T."/>
        </authorList>
    </citation>
    <scope>NUCLEOTIDE SEQUENCE [LARGE SCALE GENOMIC DNA]</scope>
    <source>
        <strain evidence="5">cv. Da-Ae</strain>
        <tissue evidence="4">Seedling</tissue>
    </source>
</reference>
<accession>A0ABQ8AIU1</accession>
<dbReference type="EMBL" id="JAGKQM010000013">
    <property type="protein sequence ID" value="KAH0892425.1"/>
    <property type="molecule type" value="Genomic_DNA"/>
</dbReference>
<dbReference type="Proteomes" id="UP000824890">
    <property type="component" value="Unassembled WGS sequence"/>
</dbReference>
<feature type="region of interest" description="Disordered" evidence="2">
    <location>
        <begin position="94"/>
        <end position="145"/>
    </location>
</feature>
<dbReference type="PROSITE" id="PS51297">
    <property type="entry name" value="K_BOX"/>
    <property type="match status" value="1"/>
</dbReference>
<sequence>MRRPGGCAESAARKERLRLAEAQGELEESAAHMVRASLAHLDTEQALPLSPLPTSQPCIPIGSRLGPLPEKTIASSSRMPILDRLGPLLDEVTTEENAIPPQPQKRKPGRPLGKRRVNASPLALLGTSAKRRTGQHTKPPTCRKKLSVEADPRGKVTKARFSATPEDTLSSAIGLAREWSTSSKPDHMAKILKHYEVQHADKLKTLDLTEKTQNYLSLNELLETVQRKLEAANVDNISVESLISLEEQFKTALSLTRARKTELMMQLVKTLQEKEKLLREENKVLASQLAKIGKENEFLEAEDERAMLLEYSSGNNQPETLRLLK</sequence>
<feature type="compositionally biased region" description="Basic residues" evidence="2">
    <location>
        <begin position="104"/>
        <end position="117"/>
    </location>
</feature>
<evidence type="ECO:0000256" key="2">
    <source>
        <dbReference type="SAM" id="MobiDB-lite"/>
    </source>
</evidence>
<keyword evidence="1" id="KW-0175">Coiled coil</keyword>
<proteinExistence type="predicted"/>
<dbReference type="Pfam" id="PF01486">
    <property type="entry name" value="K-box"/>
    <property type="match status" value="1"/>
</dbReference>
<gene>
    <name evidence="4" type="ORF">HID58_054854</name>
</gene>
<feature type="domain" description="K-box" evidence="3">
    <location>
        <begin position="205"/>
        <end position="295"/>
    </location>
</feature>
<protein>
    <recommendedName>
        <fullName evidence="3">K-box domain-containing protein</fullName>
    </recommendedName>
</protein>
<evidence type="ECO:0000313" key="4">
    <source>
        <dbReference type="EMBL" id="KAH0892425.1"/>
    </source>
</evidence>
<evidence type="ECO:0000256" key="1">
    <source>
        <dbReference type="SAM" id="Coils"/>
    </source>
</evidence>
<keyword evidence="5" id="KW-1185">Reference proteome</keyword>
<feature type="compositionally biased region" description="Basic residues" evidence="2">
    <location>
        <begin position="129"/>
        <end position="145"/>
    </location>
</feature>
<evidence type="ECO:0000259" key="3">
    <source>
        <dbReference type="PROSITE" id="PS51297"/>
    </source>
</evidence>
<evidence type="ECO:0000313" key="5">
    <source>
        <dbReference type="Proteomes" id="UP000824890"/>
    </source>
</evidence>
<organism evidence="4 5">
    <name type="scientific">Brassica napus</name>
    <name type="common">Rape</name>
    <dbReference type="NCBI Taxonomy" id="3708"/>
    <lineage>
        <taxon>Eukaryota</taxon>
        <taxon>Viridiplantae</taxon>
        <taxon>Streptophyta</taxon>
        <taxon>Embryophyta</taxon>
        <taxon>Tracheophyta</taxon>
        <taxon>Spermatophyta</taxon>
        <taxon>Magnoliopsida</taxon>
        <taxon>eudicotyledons</taxon>
        <taxon>Gunneridae</taxon>
        <taxon>Pentapetalae</taxon>
        <taxon>rosids</taxon>
        <taxon>malvids</taxon>
        <taxon>Brassicales</taxon>
        <taxon>Brassicaceae</taxon>
        <taxon>Brassiceae</taxon>
        <taxon>Brassica</taxon>
    </lineage>
</organism>
<name>A0ABQ8AIU1_BRANA</name>
<dbReference type="InterPro" id="IPR002487">
    <property type="entry name" value="TF_Kbox"/>
</dbReference>
<feature type="coiled-coil region" evidence="1">
    <location>
        <begin position="260"/>
        <end position="302"/>
    </location>
</feature>